<keyword evidence="5 7" id="KW-1133">Transmembrane helix</keyword>
<organism evidence="10">
    <name type="scientific">Ignisphaera aggregans</name>
    <dbReference type="NCBI Taxonomy" id="334771"/>
    <lineage>
        <taxon>Archaea</taxon>
        <taxon>Thermoproteota</taxon>
        <taxon>Thermoprotei</taxon>
        <taxon>Desulfurococcales</taxon>
        <taxon>Desulfurococcaceae</taxon>
        <taxon>Ignisphaera</taxon>
    </lineage>
</organism>
<comment type="subcellular location">
    <subcellularLocation>
        <location evidence="1 7">Cell membrane</location>
        <topology evidence="1 7">Multi-pass membrane protein</topology>
    </subcellularLocation>
</comment>
<accession>A0A7C4NML7</accession>
<proteinExistence type="inferred from homology"/>
<dbReference type="PANTHER" id="PTHR30465:SF45">
    <property type="entry name" value="BINDING-PROTEIN-DEPENDENT TRANSPORT SYSTEMS INNER MEMBRANE COMPONENT"/>
    <property type="match status" value="1"/>
</dbReference>
<evidence type="ECO:0000256" key="6">
    <source>
        <dbReference type="ARBA" id="ARBA00023136"/>
    </source>
</evidence>
<dbReference type="InterPro" id="IPR035906">
    <property type="entry name" value="MetI-like_sf"/>
</dbReference>
<evidence type="ECO:0000256" key="5">
    <source>
        <dbReference type="ARBA" id="ARBA00022989"/>
    </source>
</evidence>
<keyword evidence="6 7" id="KW-0472">Membrane</keyword>
<evidence type="ECO:0000313" key="9">
    <source>
        <dbReference type="EMBL" id="HGQ35942.1"/>
    </source>
</evidence>
<evidence type="ECO:0000259" key="8">
    <source>
        <dbReference type="PROSITE" id="PS50928"/>
    </source>
</evidence>
<dbReference type="InterPro" id="IPR000515">
    <property type="entry name" value="MetI-like"/>
</dbReference>
<keyword evidence="4 7" id="KW-0812">Transmembrane</keyword>
<dbReference type="Pfam" id="PF00528">
    <property type="entry name" value="BPD_transp_1"/>
    <property type="match status" value="1"/>
</dbReference>
<feature type="domain" description="ABC transmembrane type-1" evidence="8">
    <location>
        <begin position="108"/>
        <end position="327"/>
    </location>
</feature>
<keyword evidence="2 7" id="KW-0813">Transport</keyword>
<sequence>MKLGAFVAKSTIRLIITYVVVIALYFIVVRVLPTLILGPEADPLLISLKRSAEDPRFSNWVEEIKKMYGYDKSLFSQFLIYMKNAMIFDFGSSLYSQRLVVEEIAQRLPYTLSLYTGATILPIVIGYYLGIVSAKHRGGKLDSTLVQLGIVSYIIPSWLVLLLLYYFFAYLPKRLWDYYIFPLPVRAPQVTVFDLEALKYLLWYISPMLIAAIVAWTGSWIYFIRQLVVSELAQDYVTTALAKGLSQSDTLKKHVIPNTRPPLIMRLAYTLPGIFGGALIFEIVGNWPGIAYQAYNAVLSWDFPVMMAFFTISTFLLIVSLLIAEIVIAVVDPRIRLR</sequence>
<evidence type="ECO:0000256" key="2">
    <source>
        <dbReference type="ARBA" id="ARBA00022448"/>
    </source>
</evidence>
<feature type="transmembrane region" description="Helical" evidence="7">
    <location>
        <begin position="144"/>
        <end position="168"/>
    </location>
</feature>
<feature type="transmembrane region" description="Helical" evidence="7">
    <location>
        <begin position="12"/>
        <end position="32"/>
    </location>
</feature>
<protein>
    <submittedName>
        <fullName evidence="10">ABC transporter permease</fullName>
    </submittedName>
</protein>
<evidence type="ECO:0000313" key="10">
    <source>
        <dbReference type="EMBL" id="HGQ64646.1"/>
    </source>
</evidence>
<evidence type="ECO:0000256" key="3">
    <source>
        <dbReference type="ARBA" id="ARBA00022475"/>
    </source>
</evidence>
<dbReference type="SUPFAM" id="SSF161098">
    <property type="entry name" value="MetI-like"/>
    <property type="match status" value="1"/>
</dbReference>
<dbReference type="GO" id="GO:0055085">
    <property type="term" value="P:transmembrane transport"/>
    <property type="evidence" value="ECO:0007669"/>
    <property type="project" value="InterPro"/>
</dbReference>
<evidence type="ECO:0000256" key="7">
    <source>
        <dbReference type="RuleBase" id="RU363032"/>
    </source>
</evidence>
<dbReference type="AlphaFoldDB" id="A0A7C4NML7"/>
<keyword evidence="3" id="KW-1003">Cell membrane</keyword>
<dbReference type="CDD" id="cd06261">
    <property type="entry name" value="TM_PBP2"/>
    <property type="match status" value="1"/>
</dbReference>
<dbReference type="PANTHER" id="PTHR30465">
    <property type="entry name" value="INNER MEMBRANE ABC TRANSPORTER"/>
    <property type="match status" value="1"/>
</dbReference>
<dbReference type="GO" id="GO:0005886">
    <property type="term" value="C:plasma membrane"/>
    <property type="evidence" value="ECO:0007669"/>
    <property type="project" value="UniProtKB-SubCell"/>
</dbReference>
<evidence type="ECO:0000256" key="1">
    <source>
        <dbReference type="ARBA" id="ARBA00004651"/>
    </source>
</evidence>
<dbReference type="EMBL" id="DTBD01000044">
    <property type="protein sequence ID" value="HGQ64646.1"/>
    <property type="molecule type" value="Genomic_DNA"/>
</dbReference>
<feature type="transmembrane region" description="Helical" evidence="7">
    <location>
        <begin position="112"/>
        <end position="132"/>
    </location>
</feature>
<reference evidence="10" key="1">
    <citation type="journal article" date="2020" name="mSystems">
        <title>Genome- and Community-Level Interaction Insights into Carbon Utilization and Element Cycling Functions of Hydrothermarchaeota in Hydrothermal Sediment.</title>
        <authorList>
            <person name="Zhou Z."/>
            <person name="Liu Y."/>
            <person name="Xu W."/>
            <person name="Pan J."/>
            <person name="Luo Z.H."/>
            <person name="Li M."/>
        </authorList>
    </citation>
    <scope>NUCLEOTIDE SEQUENCE [LARGE SCALE GENOMIC DNA]</scope>
    <source>
        <strain evidence="10">SpSt-637</strain>
        <strain evidence="9">SpSt-667</strain>
    </source>
</reference>
<evidence type="ECO:0000256" key="4">
    <source>
        <dbReference type="ARBA" id="ARBA00022692"/>
    </source>
</evidence>
<feature type="transmembrane region" description="Helical" evidence="7">
    <location>
        <begin position="263"/>
        <end position="285"/>
    </location>
</feature>
<name>A0A7C4NML7_9CREN</name>
<comment type="similarity">
    <text evidence="7">Belongs to the binding-protein-dependent transport system permease family.</text>
</comment>
<dbReference type="PROSITE" id="PS50928">
    <property type="entry name" value="ABC_TM1"/>
    <property type="match status" value="1"/>
</dbReference>
<comment type="caution">
    <text evidence="10">The sequence shown here is derived from an EMBL/GenBank/DDBJ whole genome shotgun (WGS) entry which is preliminary data.</text>
</comment>
<dbReference type="EMBL" id="DTCK01000032">
    <property type="protein sequence ID" value="HGQ35942.1"/>
    <property type="molecule type" value="Genomic_DNA"/>
</dbReference>
<feature type="transmembrane region" description="Helical" evidence="7">
    <location>
        <begin position="305"/>
        <end position="331"/>
    </location>
</feature>
<feature type="transmembrane region" description="Helical" evidence="7">
    <location>
        <begin position="201"/>
        <end position="224"/>
    </location>
</feature>
<gene>
    <name evidence="10" type="ORF">ENU08_05320</name>
    <name evidence="9" type="ORF">ENU41_04615</name>
</gene>
<dbReference type="Gene3D" id="1.10.3720.10">
    <property type="entry name" value="MetI-like"/>
    <property type="match status" value="1"/>
</dbReference>